<keyword evidence="6" id="KW-0963">Cytoplasm</keyword>
<comment type="subcellular location">
    <subcellularLocation>
        <location evidence="1">Cytoplasm</location>
    </subcellularLocation>
</comment>
<dbReference type="EC" id="4.1.1.37" evidence="4"/>
<dbReference type="PROSITE" id="PS00907">
    <property type="entry name" value="UROD_2"/>
    <property type="match status" value="1"/>
</dbReference>
<dbReference type="Pfam" id="PF01208">
    <property type="entry name" value="URO-D"/>
    <property type="match status" value="1"/>
</dbReference>
<dbReference type="InterPro" id="IPR006361">
    <property type="entry name" value="Uroporphyrinogen_deCO2ase_HemE"/>
</dbReference>
<keyword evidence="8" id="KW-0350">Heme biosynthesis</keyword>
<dbReference type="GO" id="GO:0004853">
    <property type="term" value="F:uroporphyrinogen decarboxylase activity"/>
    <property type="evidence" value="ECO:0007669"/>
    <property type="project" value="UniProtKB-EC"/>
</dbReference>
<evidence type="ECO:0000256" key="8">
    <source>
        <dbReference type="ARBA" id="ARBA00023133"/>
    </source>
</evidence>
<reference evidence="15" key="1">
    <citation type="submission" date="2020-04" db="EMBL/GenBank/DDBJ databases">
        <authorList>
            <person name="Neveu A P."/>
        </authorList>
    </citation>
    <scope>NUCLEOTIDE SEQUENCE</scope>
    <source>
        <tissue evidence="15">Whole embryo</tissue>
    </source>
</reference>
<evidence type="ECO:0000256" key="1">
    <source>
        <dbReference type="ARBA" id="ARBA00004496"/>
    </source>
</evidence>
<dbReference type="CDD" id="cd00717">
    <property type="entry name" value="URO-D"/>
    <property type="match status" value="1"/>
</dbReference>
<evidence type="ECO:0000256" key="10">
    <source>
        <dbReference type="ARBA" id="ARBA00023244"/>
    </source>
</evidence>
<comment type="catalytic activity">
    <reaction evidence="12">
        <text>uroporphyrinogen I + 4 H(+) = coproporphyrinogen I + 4 CO2</text>
        <dbReference type="Rhea" id="RHEA:31239"/>
        <dbReference type="ChEBI" id="CHEBI:15378"/>
        <dbReference type="ChEBI" id="CHEBI:16526"/>
        <dbReference type="ChEBI" id="CHEBI:62626"/>
        <dbReference type="ChEBI" id="CHEBI:62631"/>
    </reaction>
    <physiologicalReaction direction="left-to-right" evidence="12">
        <dbReference type="Rhea" id="RHEA:31240"/>
    </physiologicalReaction>
</comment>
<evidence type="ECO:0000256" key="9">
    <source>
        <dbReference type="ARBA" id="ARBA00023239"/>
    </source>
</evidence>
<dbReference type="UniPathway" id="UPA00251">
    <property type="reaction ID" value="UER00321"/>
</dbReference>
<dbReference type="GO" id="GO:0006782">
    <property type="term" value="P:protoporphyrinogen IX biosynthetic process"/>
    <property type="evidence" value="ECO:0007669"/>
    <property type="project" value="UniProtKB-UniPathway"/>
</dbReference>
<comment type="function">
    <text evidence="11">Catalyzes the sequential decarboxylation of the four acetate side chains of uroporphyrinogen to form coproporphyrinogen and participates in the fifth step in the heme biosynthetic pathway. Isomer I or isomer III of uroporphyrinogen may serve as substrate, but only coproporphyrinogen III can ultimately be converted to heme. In vitro also decarboxylates pentacarboxylate porphyrinogen I.</text>
</comment>
<evidence type="ECO:0000259" key="14">
    <source>
        <dbReference type="PROSITE" id="PS00907"/>
    </source>
</evidence>
<evidence type="ECO:0000256" key="6">
    <source>
        <dbReference type="ARBA" id="ARBA00022490"/>
    </source>
</evidence>
<proteinExistence type="evidence at transcript level"/>
<evidence type="ECO:0000256" key="5">
    <source>
        <dbReference type="ARBA" id="ARBA00014308"/>
    </source>
</evidence>
<dbReference type="Gene3D" id="3.20.20.210">
    <property type="match status" value="1"/>
</dbReference>
<dbReference type="HAMAP" id="MF_00218">
    <property type="entry name" value="URO_D"/>
    <property type="match status" value="1"/>
</dbReference>
<name>A0A6F9DVR4_9ASCI</name>
<keyword evidence="10" id="KW-0627">Porphyrin biosynthesis</keyword>
<evidence type="ECO:0000256" key="7">
    <source>
        <dbReference type="ARBA" id="ARBA00022793"/>
    </source>
</evidence>
<evidence type="ECO:0000256" key="11">
    <source>
        <dbReference type="ARBA" id="ARBA00045708"/>
    </source>
</evidence>
<keyword evidence="7" id="KW-0210">Decarboxylase</keyword>
<dbReference type="PANTHER" id="PTHR21091:SF169">
    <property type="entry name" value="UROPORPHYRINOGEN DECARBOXYLASE"/>
    <property type="match status" value="1"/>
</dbReference>
<protein>
    <recommendedName>
        <fullName evidence="5">Uroporphyrinogen decarboxylase</fullName>
        <ecNumber evidence="4">4.1.1.37</ecNumber>
    </recommendedName>
</protein>
<evidence type="ECO:0000256" key="3">
    <source>
        <dbReference type="ARBA" id="ARBA00009935"/>
    </source>
</evidence>
<evidence type="ECO:0000256" key="13">
    <source>
        <dbReference type="ARBA" id="ARBA00048411"/>
    </source>
</evidence>
<evidence type="ECO:0000256" key="4">
    <source>
        <dbReference type="ARBA" id="ARBA00012288"/>
    </source>
</evidence>
<dbReference type="AlphaFoldDB" id="A0A6F9DVR4"/>
<accession>A0A6F9DVR4</accession>
<dbReference type="PANTHER" id="PTHR21091">
    <property type="entry name" value="METHYLTETRAHYDROFOLATE:HOMOCYSTEINE METHYLTRANSFERASE RELATED"/>
    <property type="match status" value="1"/>
</dbReference>
<gene>
    <name evidence="15" type="primary">Urod-001</name>
</gene>
<sequence>MDPFPAMKNDLLLRAARGEKVEKVPVWAMRQAGRYLPEFREVRSKHDFFTVCRTPELACEVTLQPLRRMDLDAAIIFSDILVIPQALGMEVQMVPGKGPVFPNPLVTPDDIQKLNATPDISKELGYVFEAITLTRQKLEGKVPLIGFSGAPWTLMSYMIEGSGSTTFSKSRFWLYRYPEESKKLLSILTDVIVKYLVGQAKAGAQLLQVFESHGGFLDETIFNDFSLFYLRRIASEVKQHLISEDITPVPMTVFAKGAHYAVESLAQTEYDVIGLDWTMDPEKARSTAQKYNKSLQGNLDPAALYGSCESIAQRTTEIVRKFGGKGHIANLGHGMHPDMEPEHLNAFVEAVHKSSEELIQKQ</sequence>
<dbReference type="EMBL" id="LR791672">
    <property type="protein sequence ID" value="CAB3267534.1"/>
    <property type="molecule type" value="mRNA"/>
</dbReference>
<feature type="domain" description="Uroporphyrinogen decarboxylase (URO-D)" evidence="14">
    <location>
        <begin position="145"/>
        <end position="161"/>
    </location>
</feature>
<comment type="catalytic activity">
    <reaction evidence="13">
        <text>uroporphyrinogen III + 4 H(+) = coproporphyrinogen III + 4 CO2</text>
        <dbReference type="Rhea" id="RHEA:19865"/>
        <dbReference type="ChEBI" id="CHEBI:15378"/>
        <dbReference type="ChEBI" id="CHEBI:16526"/>
        <dbReference type="ChEBI" id="CHEBI:57308"/>
        <dbReference type="ChEBI" id="CHEBI:57309"/>
        <dbReference type="EC" id="4.1.1.37"/>
    </reaction>
    <physiologicalReaction direction="left-to-right" evidence="13">
        <dbReference type="Rhea" id="RHEA:19866"/>
    </physiologicalReaction>
</comment>
<evidence type="ECO:0000256" key="2">
    <source>
        <dbReference type="ARBA" id="ARBA00004804"/>
    </source>
</evidence>
<evidence type="ECO:0000313" key="15">
    <source>
        <dbReference type="EMBL" id="CAB3267534.1"/>
    </source>
</evidence>
<dbReference type="InterPro" id="IPR000257">
    <property type="entry name" value="Uroporphyrinogen_deCOase"/>
</dbReference>
<evidence type="ECO:0000256" key="12">
    <source>
        <dbReference type="ARBA" id="ARBA00047341"/>
    </source>
</evidence>
<organism evidence="15">
    <name type="scientific">Phallusia mammillata</name>
    <dbReference type="NCBI Taxonomy" id="59560"/>
    <lineage>
        <taxon>Eukaryota</taxon>
        <taxon>Metazoa</taxon>
        <taxon>Chordata</taxon>
        <taxon>Tunicata</taxon>
        <taxon>Ascidiacea</taxon>
        <taxon>Phlebobranchia</taxon>
        <taxon>Ascidiidae</taxon>
        <taxon>Phallusia</taxon>
    </lineage>
</organism>
<keyword evidence="9" id="KW-0456">Lyase</keyword>
<comment type="similarity">
    <text evidence="3">Belongs to the uroporphyrinogen decarboxylase family.</text>
</comment>
<dbReference type="NCBIfam" id="TIGR01464">
    <property type="entry name" value="hemE"/>
    <property type="match status" value="1"/>
</dbReference>
<dbReference type="SUPFAM" id="SSF51726">
    <property type="entry name" value="UROD/MetE-like"/>
    <property type="match status" value="1"/>
</dbReference>
<comment type="pathway">
    <text evidence="2">Porphyrin-containing compound metabolism; protoporphyrin-IX biosynthesis; coproporphyrinogen-III from 5-aminolevulinate: step 4/4.</text>
</comment>
<dbReference type="InterPro" id="IPR038071">
    <property type="entry name" value="UROD/MetE-like_sf"/>
</dbReference>
<dbReference type="FunFam" id="3.20.20.210:FF:000004">
    <property type="entry name" value="Uroporphyrinogen decarboxylase"/>
    <property type="match status" value="1"/>
</dbReference>
<dbReference type="GO" id="GO:0005829">
    <property type="term" value="C:cytosol"/>
    <property type="evidence" value="ECO:0007669"/>
    <property type="project" value="TreeGrafter"/>
</dbReference>